<dbReference type="KEGG" id="rry:C1O28_01945"/>
<proteinExistence type="predicted"/>
<keyword evidence="1 3" id="KW-0378">Hydrolase</keyword>
<accession>A0ABD6W7N6</accession>
<evidence type="ECO:0000313" key="4">
    <source>
        <dbReference type="EMBL" id="PPH75622.1"/>
    </source>
</evidence>
<gene>
    <name evidence="3" type="ORF">C5C04_09635</name>
    <name evidence="4" type="ORF">C5C40_11000</name>
</gene>
<comment type="caution">
    <text evidence="3">The sequence shown here is derived from an EMBL/GenBank/DDBJ whole genome shotgun (WGS) entry which is preliminary data.</text>
</comment>
<name>A0ABD6W7N6_RATRA</name>
<dbReference type="EMBL" id="PSVT01000023">
    <property type="protein sequence ID" value="PPH75622.1"/>
    <property type="molecule type" value="Genomic_DNA"/>
</dbReference>
<sequence>MRFRNNPIPGSHETWMRLSLVVEYLCSDSTVARWGEWMGSRALLMLDFINEIVHEDGKYGREGYAAQVRTRGVLEKATAALIRARESNIAVIHVVVAFSQGYPEWPSNSPVFSGAREDGRLLLGSWGTRVHDSVASIPSEPVVVKHRISPFYATTLEVVLRSLAVDTLLLAGVATDMVVLAAARDGHDRGFHIEVLEDATAADSEEIHEAALRVIGRSASLSTVSKALGRGREE</sequence>
<evidence type="ECO:0000256" key="1">
    <source>
        <dbReference type="ARBA" id="ARBA00022801"/>
    </source>
</evidence>
<evidence type="ECO:0000313" key="6">
    <source>
        <dbReference type="Proteomes" id="UP000239698"/>
    </source>
</evidence>
<keyword evidence="6" id="KW-1185">Reference proteome</keyword>
<dbReference type="InterPro" id="IPR050272">
    <property type="entry name" value="Isochorismatase-like_hydrls"/>
</dbReference>
<dbReference type="GO" id="GO:0016787">
    <property type="term" value="F:hydrolase activity"/>
    <property type="evidence" value="ECO:0007669"/>
    <property type="project" value="UniProtKB-KW"/>
</dbReference>
<evidence type="ECO:0000313" key="5">
    <source>
        <dbReference type="Proteomes" id="UP000237881"/>
    </source>
</evidence>
<dbReference type="Gene3D" id="3.40.50.850">
    <property type="entry name" value="Isochorismatase-like"/>
    <property type="match status" value="1"/>
</dbReference>
<dbReference type="InterPro" id="IPR000868">
    <property type="entry name" value="Isochorismatase-like_dom"/>
</dbReference>
<dbReference type="PANTHER" id="PTHR43540">
    <property type="entry name" value="PEROXYUREIDOACRYLATE/UREIDOACRYLATE AMIDOHYDROLASE-RELATED"/>
    <property type="match status" value="1"/>
</dbReference>
<feature type="domain" description="Isochorismatase-like" evidence="2">
    <location>
        <begin position="42"/>
        <end position="215"/>
    </location>
</feature>
<reference evidence="5 6" key="1">
    <citation type="submission" date="2018-02" db="EMBL/GenBank/DDBJ databases">
        <title>Bacteriophage NCPPB3778 and a type I-E CRISPR drive the evolution of the US Biological Select Agent, Rathayibacter toxicus.</title>
        <authorList>
            <person name="Davis E.W.II."/>
            <person name="Tabima J.F."/>
            <person name="Weisberg A.J."/>
            <person name="Lopes L.D."/>
            <person name="Wiseman M.S."/>
            <person name="Wiseman M.S."/>
            <person name="Pupko T."/>
            <person name="Belcher M.S."/>
            <person name="Sechler A.J."/>
            <person name="Tancos M.A."/>
            <person name="Schroeder B.K."/>
            <person name="Murray T.D."/>
            <person name="Luster D.G."/>
            <person name="Schneider W.L."/>
            <person name="Rogers E."/>
            <person name="Andreote F.D."/>
            <person name="Grunwald N.J."/>
            <person name="Putnam M.L."/>
            <person name="Chang J.H."/>
        </authorList>
    </citation>
    <scope>NUCLEOTIDE SEQUENCE [LARGE SCALE GENOMIC DNA]</scope>
    <source>
        <strain evidence="4 6">AY1D6</strain>
        <strain evidence="3 5">AY1I9</strain>
    </source>
</reference>
<protein>
    <submittedName>
        <fullName evidence="3">Cysteine hydrolase</fullName>
    </submittedName>
</protein>
<organism evidence="3 5">
    <name type="scientific">Rathayibacter rathayi</name>
    <name type="common">Corynebacterium rathayi</name>
    <dbReference type="NCBI Taxonomy" id="33887"/>
    <lineage>
        <taxon>Bacteria</taxon>
        <taxon>Bacillati</taxon>
        <taxon>Actinomycetota</taxon>
        <taxon>Actinomycetes</taxon>
        <taxon>Micrococcales</taxon>
        <taxon>Microbacteriaceae</taxon>
        <taxon>Rathayibacter</taxon>
    </lineage>
</organism>
<dbReference type="EMBL" id="PSUL01000021">
    <property type="protein sequence ID" value="PPF13303.1"/>
    <property type="molecule type" value="Genomic_DNA"/>
</dbReference>
<dbReference type="SUPFAM" id="SSF52499">
    <property type="entry name" value="Isochorismatase-like hydrolases"/>
    <property type="match status" value="1"/>
</dbReference>
<dbReference type="AlphaFoldDB" id="A0ABD6W7N6"/>
<dbReference type="CDD" id="cd00431">
    <property type="entry name" value="cysteine_hydrolases"/>
    <property type="match status" value="1"/>
</dbReference>
<dbReference type="InterPro" id="IPR036380">
    <property type="entry name" value="Isochorismatase-like_sf"/>
</dbReference>
<evidence type="ECO:0000313" key="3">
    <source>
        <dbReference type="EMBL" id="PPF13303.1"/>
    </source>
</evidence>
<dbReference type="Proteomes" id="UP000237881">
    <property type="component" value="Unassembled WGS sequence"/>
</dbReference>
<dbReference type="Proteomes" id="UP000239698">
    <property type="component" value="Unassembled WGS sequence"/>
</dbReference>
<dbReference type="PANTHER" id="PTHR43540:SF1">
    <property type="entry name" value="ISOCHORISMATASE HYDROLASE"/>
    <property type="match status" value="1"/>
</dbReference>
<dbReference type="Pfam" id="PF00857">
    <property type="entry name" value="Isochorismatase"/>
    <property type="match status" value="1"/>
</dbReference>
<evidence type="ECO:0000259" key="2">
    <source>
        <dbReference type="Pfam" id="PF00857"/>
    </source>
</evidence>